<evidence type="ECO:0000259" key="8">
    <source>
        <dbReference type="Pfam" id="PF13867"/>
    </source>
</evidence>
<feature type="region of interest" description="Disordered" evidence="7">
    <location>
        <begin position="80"/>
        <end position="136"/>
    </location>
</feature>
<evidence type="ECO:0000256" key="3">
    <source>
        <dbReference type="ARBA" id="ARBA00022491"/>
    </source>
</evidence>
<dbReference type="InterPro" id="IPR038291">
    <property type="entry name" value="SAP30_C_sf"/>
</dbReference>
<keyword evidence="3" id="KW-0678">Repressor</keyword>
<evidence type="ECO:0000256" key="7">
    <source>
        <dbReference type="SAM" id="MobiDB-lite"/>
    </source>
</evidence>
<dbReference type="AlphaFoldDB" id="A0A0D6R5E1"/>
<comment type="subcellular location">
    <subcellularLocation>
        <location evidence="1">Nucleus</location>
    </subcellularLocation>
</comment>
<evidence type="ECO:0000256" key="4">
    <source>
        <dbReference type="ARBA" id="ARBA00023015"/>
    </source>
</evidence>
<dbReference type="Pfam" id="PF13867">
    <property type="entry name" value="SAP30_Sin3_bdg"/>
    <property type="match status" value="1"/>
</dbReference>
<sequence>MQVEGCAFSPCGDGEEEDVDNLSVLPKNTKVIVTGNNRTNSGLIGLHGVVKKAVGFGWHWLVLTNGDEVKLQRNALSVTELPTGQEDDGENECENPSSNNNSMDLGSEEMHKSYKPKSRSRVIGGSSRNYSHSAQLQSNRSNFHSHGMLKVDLSKLEISALWRYWRHFNLVEVGPNPSKDQLVCAVERHFISQQLDELQVITGFVQAAKRLKTVCS</sequence>
<evidence type="ECO:0000256" key="5">
    <source>
        <dbReference type="ARBA" id="ARBA00023163"/>
    </source>
</evidence>
<dbReference type="Gene3D" id="6.10.160.20">
    <property type="match status" value="1"/>
</dbReference>
<evidence type="ECO:0000256" key="2">
    <source>
        <dbReference type="ARBA" id="ARBA00006283"/>
    </source>
</evidence>
<evidence type="ECO:0000256" key="6">
    <source>
        <dbReference type="ARBA" id="ARBA00023242"/>
    </source>
</evidence>
<reference evidence="9" key="1">
    <citation type="submission" date="2015-03" db="EMBL/GenBank/DDBJ databases">
        <title>A transcriptome of Araucaria cunninghamii, an australian fine timber species.</title>
        <authorList>
            <person name="Jing Yi C.J.Y."/>
            <person name="Yin San L.Y.S."/>
            <person name="Abdul Karim S.S."/>
            <person name="Wan Azmi N.N."/>
            <person name="Hercus R.R."/>
            <person name="Croft L.L."/>
        </authorList>
    </citation>
    <scope>NUCLEOTIDE SEQUENCE</scope>
    <source>
        <strain evidence="9">MI0301</strain>
        <tissue evidence="9">Leaf</tissue>
    </source>
</reference>
<protein>
    <recommendedName>
        <fullName evidence="8">Histone deacetylase complex subunit SAP30 Sin3 binding domain-containing protein</fullName>
    </recommendedName>
</protein>
<proteinExistence type="inferred from homology"/>
<evidence type="ECO:0000256" key="1">
    <source>
        <dbReference type="ARBA" id="ARBA00004123"/>
    </source>
</evidence>
<comment type="similarity">
    <text evidence="2">Belongs to the SAP30 family.</text>
</comment>
<keyword evidence="6" id="KW-0539">Nucleus</keyword>
<keyword evidence="4" id="KW-0805">Transcription regulation</keyword>
<keyword evidence="5" id="KW-0804">Transcription</keyword>
<dbReference type="GO" id="GO:0000118">
    <property type="term" value="C:histone deacetylase complex"/>
    <property type="evidence" value="ECO:0007669"/>
    <property type="project" value="TreeGrafter"/>
</dbReference>
<feature type="domain" description="Histone deacetylase complex subunit SAP30 Sin3 binding" evidence="8">
    <location>
        <begin position="156"/>
        <end position="209"/>
    </location>
</feature>
<dbReference type="InterPro" id="IPR025718">
    <property type="entry name" value="SAP30_Sin3-bd"/>
</dbReference>
<dbReference type="PANTHER" id="PTHR13286">
    <property type="entry name" value="SAP30"/>
    <property type="match status" value="1"/>
</dbReference>
<organism evidence="9">
    <name type="scientific">Araucaria cunninghamii</name>
    <name type="common">Hoop pine</name>
    <name type="synonym">Moreton Bay pine</name>
    <dbReference type="NCBI Taxonomy" id="56994"/>
    <lineage>
        <taxon>Eukaryota</taxon>
        <taxon>Viridiplantae</taxon>
        <taxon>Streptophyta</taxon>
        <taxon>Embryophyta</taxon>
        <taxon>Tracheophyta</taxon>
        <taxon>Spermatophyta</taxon>
        <taxon>Pinopsida</taxon>
        <taxon>Pinidae</taxon>
        <taxon>Conifers II</taxon>
        <taxon>Araucariales</taxon>
        <taxon>Araucariaceae</taxon>
        <taxon>Araucaria</taxon>
    </lineage>
</organism>
<name>A0A0D6R5E1_ARACU</name>
<dbReference type="PANTHER" id="PTHR13286:SF6">
    <property type="entry name" value="HISTONE DEACETYLASE COMPLEX SUBUNIT SAP30L-RELATED"/>
    <property type="match status" value="1"/>
</dbReference>
<dbReference type="EMBL" id="GCKF01010521">
    <property type="protein sequence ID" value="JAG99052.1"/>
    <property type="molecule type" value="Transcribed_RNA"/>
</dbReference>
<dbReference type="GO" id="GO:0003712">
    <property type="term" value="F:transcription coregulator activity"/>
    <property type="evidence" value="ECO:0007669"/>
    <property type="project" value="TreeGrafter"/>
</dbReference>
<accession>A0A0D6R5E1</accession>
<feature type="compositionally biased region" description="Polar residues" evidence="7">
    <location>
        <begin position="126"/>
        <end position="136"/>
    </location>
</feature>
<dbReference type="InterPro" id="IPR024145">
    <property type="entry name" value="His_deAcase_SAP30/SAP30L"/>
</dbReference>
<evidence type="ECO:0000313" key="9">
    <source>
        <dbReference type="EMBL" id="JAG99052.1"/>
    </source>
</evidence>
<dbReference type="GO" id="GO:0006355">
    <property type="term" value="P:regulation of DNA-templated transcription"/>
    <property type="evidence" value="ECO:0007669"/>
    <property type="project" value="TreeGrafter"/>
</dbReference>